<organism evidence="2 3">
    <name type="scientific">Aquarana catesbeiana</name>
    <name type="common">American bullfrog</name>
    <name type="synonym">Rana catesbeiana</name>
    <dbReference type="NCBI Taxonomy" id="8400"/>
    <lineage>
        <taxon>Eukaryota</taxon>
        <taxon>Metazoa</taxon>
        <taxon>Chordata</taxon>
        <taxon>Craniata</taxon>
        <taxon>Vertebrata</taxon>
        <taxon>Euteleostomi</taxon>
        <taxon>Amphibia</taxon>
        <taxon>Batrachia</taxon>
        <taxon>Anura</taxon>
        <taxon>Neobatrachia</taxon>
        <taxon>Ranoidea</taxon>
        <taxon>Ranidae</taxon>
        <taxon>Aquarana</taxon>
    </lineage>
</organism>
<sequence length="182" mass="20728">MAVIFDFYRDCDIMVDRSDTFDTILGPLILIQRSELQIATDYCINNIGREGVKHQGAIKGLSVFPGCVLTVGGMGSLQHDRAVDPCHVARQNRKMPCLRRHLLVLSLARRPRTSSFARHVPTRWQIQRDVRVRPFACPCHSADVNRRAAIGKWLKVNTKHKHDLSFFLFFLSLTFPLLMSIG</sequence>
<evidence type="ECO:0000313" key="3">
    <source>
        <dbReference type="Proteomes" id="UP000228934"/>
    </source>
</evidence>
<dbReference type="EMBL" id="KV926361">
    <property type="protein sequence ID" value="PIO36668.1"/>
    <property type="molecule type" value="Genomic_DNA"/>
</dbReference>
<feature type="transmembrane region" description="Helical" evidence="1">
    <location>
        <begin position="164"/>
        <end position="181"/>
    </location>
</feature>
<gene>
    <name evidence="2" type="ORF">AB205_0070230</name>
</gene>
<keyword evidence="3" id="KW-1185">Reference proteome</keyword>
<protein>
    <submittedName>
        <fullName evidence="2">Uncharacterized protein</fullName>
    </submittedName>
</protein>
<reference evidence="3" key="1">
    <citation type="journal article" date="2017" name="Nat. Commun.">
        <title>The North American bullfrog draft genome provides insight into hormonal regulation of long noncoding RNA.</title>
        <authorList>
            <person name="Hammond S.A."/>
            <person name="Warren R.L."/>
            <person name="Vandervalk B.P."/>
            <person name="Kucuk E."/>
            <person name="Khan H."/>
            <person name="Gibb E.A."/>
            <person name="Pandoh P."/>
            <person name="Kirk H."/>
            <person name="Zhao Y."/>
            <person name="Jones M."/>
            <person name="Mungall A.J."/>
            <person name="Coope R."/>
            <person name="Pleasance S."/>
            <person name="Moore R.A."/>
            <person name="Holt R.A."/>
            <person name="Round J.M."/>
            <person name="Ohora S."/>
            <person name="Walle B.V."/>
            <person name="Veldhoen N."/>
            <person name="Helbing C.C."/>
            <person name="Birol I."/>
        </authorList>
    </citation>
    <scope>NUCLEOTIDE SEQUENCE [LARGE SCALE GENOMIC DNA]</scope>
</reference>
<dbReference type="Proteomes" id="UP000228934">
    <property type="component" value="Unassembled WGS sequence"/>
</dbReference>
<keyword evidence="1" id="KW-1133">Transmembrane helix</keyword>
<dbReference type="AlphaFoldDB" id="A0A2G9S916"/>
<dbReference type="OrthoDB" id="1741717at2759"/>
<evidence type="ECO:0000256" key="1">
    <source>
        <dbReference type="SAM" id="Phobius"/>
    </source>
</evidence>
<keyword evidence="1" id="KW-0812">Transmembrane</keyword>
<name>A0A2G9S916_AQUCT</name>
<evidence type="ECO:0000313" key="2">
    <source>
        <dbReference type="EMBL" id="PIO36668.1"/>
    </source>
</evidence>
<accession>A0A2G9S916</accession>
<keyword evidence="1" id="KW-0472">Membrane</keyword>
<proteinExistence type="predicted"/>